<feature type="region of interest" description="Disordered" evidence="1">
    <location>
        <begin position="86"/>
        <end position="166"/>
    </location>
</feature>
<keyword evidence="3" id="KW-1185">Reference proteome</keyword>
<feature type="compositionally biased region" description="Basic and acidic residues" evidence="1">
    <location>
        <begin position="115"/>
        <end position="131"/>
    </location>
</feature>
<feature type="compositionally biased region" description="Basic and acidic residues" evidence="1">
    <location>
        <begin position="86"/>
        <end position="107"/>
    </location>
</feature>
<sequence>MNIIAMPLAILRLHYRAARIPLQIVEDHVVARLSSESPARLLYERSLGALDVTVGRALGDPGLAQRGAALAERSDVLREAGRLDAEAEAEARSASREFTTRRNEAIRASKNAQTAKDKAVEEARRNAEARTRNAAQPARERADTAKERADEVAAQRIDAVKKAKRD</sequence>
<evidence type="ECO:0000256" key="1">
    <source>
        <dbReference type="SAM" id="MobiDB-lite"/>
    </source>
</evidence>
<protein>
    <recommendedName>
        <fullName evidence="4">IF2 family translation initiation factor</fullName>
    </recommendedName>
</protein>
<accession>A0A7I7SP99</accession>
<reference evidence="2 3" key="1">
    <citation type="journal article" date="2019" name="Emerg. Microbes Infect.">
        <title>Comprehensive subspecies identification of 175 nontuberculous mycobacteria species based on 7547 genomic profiles.</title>
        <authorList>
            <person name="Matsumoto Y."/>
            <person name="Kinjo T."/>
            <person name="Motooka D."/>
            <person name="Nabeya D."/>
            <person name="Jung N."/>
            <person name="Uechi K."/>
            <person name="Horii T."/>
            <person name="Iida T."/>
            <person name="Fujita J."/>
            <person name="Nakamura S."/>
        </authorList>
    </citation>
    <scope>NUCLEOTIDE SEQUENCE [LARGE SCALE GENOMIC DNA]</scope>
    <source>
        <strain evidence="2 3">JCM 30395</strain>
    </source>
</reference>
<dbReference type="EMBL" id="AP022595">
    <property type="protein sequence ID" value="BBY58802.1"/>
    <property type="molecule type" value="Genomic_DNA"/>
</dbReference>
<dbReference type="Proteomes" id="UP000466445">
    <property type="component" value="Chromosome"/>
</dbReference>
<organism evidence="2 3">
    <name type="scientific">Mycolicibacterium sarraceniae</name>
    <dbReference type="NCBI Taxonomy" id="1534348"/>
    <lineage>
        <taxon>Bacteria</taxon>
        <taxon>Bacillati</taxon>
        <taxon>Actinomycetota</taxon>
        <taxon>Actinomycetes</taxon>
        <taxon>Mycobacteriales</taxon>
        <taxon>Mycobacteriaceae</taxon>
        <taxon>Mycolicibacterium</taxon>
    </lineage>
</organism>
<proteinExistence type="predicted"/>
<gene>
    <name evidence="2" type="ORF">MSAR_19380</name>
</gene>
<feature type="compositionally biased region" description="Basic and acidic residues" evidence="1">
    <location>
        <begin position="138"/>
        <end position="166"/>
    </location>
</feature>
<dbReference type="AlphaFoldDB" id="A0A7I7SP99"/>
<dbReference type="KEGG" id="msar:MSAR_19380"/>
<evidence type="ECO:0000313" key="2">
    <source>
        <dbReference type="EMBL" id="BBY58802.1"/>
    </source>
</evidence>
<name>A0A7I7SP99_9MYCO</name>
<evidence type="ECO:0000313" key="3">
    <source>
        <dbReference type="Proteomes" id="UP000466445"/>
    </source>
</evidence>
<evidence type="ECO:0008006" key="4">
    <source>
        <dbReference type="Google" id="ProtNLM"/>
    </source>
</evidence>
<dbReference type="RefSeq" id="WP_163696500.1">
    <property type="nucleotide sequence ID" value="NZ_AP022595.1"/>
</dbReference>